<dbReference type="Pfam" id="PF03625">
    <property type="entry name" value="DUF302"/>
    <property type="match status" value="1"/>
</dbReference>
<evidence type="ECO:0000259" key="2">
    <source>
        <dbReference type="Pfam" id="PF03625"/>
    </source>
</evidence>
<proteinExistence type="predicted"/>
<dbReference type="Gene3D" id="3.30.310.70">
    <property type="entry name" value="TT1751-like domain"/>
    <property type="match status" value="1"/>
</dbReference>
<dbReference type="AlphaFoldDB" id="A0A1H3ST07"/>
<feature type="signal peptide" evidence="1">
    <location>
        <begin position="1"/>
        <end position="33"/>
    </location>
</feature>
<reference evidence="4" key="1">
    <citation type="submission" date="2016-10" db="EMBL/GenBank/DDBJ databases">
        <authorList>
            <person name="Varghese N."/>
            <person name="Submissions S."/>
        </authorList>
    </citation>
    <scope>NUCLEOTIDE SEQUENCE [LARGE SCALE GENOMIC DNA]</scope>
    <source>
        <strain evidence="4">DSM 100420</strain>
    </source>
</reference>
<feature type="domain" description="DUF302" evidence="2">
    <location>
        <begin position="80"/>
        <end position="136"/>
    </location>
</feature>
<gene>
    <name evidence="3" type="ORF">SAMN05444004_11393</name>
</gene>
<evidence type="ECO:0000313" key="4">
    <source>
        <dbReference type="Proteomes" id="UP000198914"/>
    </source>
</evidence>
<accession>A0A1H3ST07</accession>
<keyword evidence="4" id="KW-1185">Reference proteome</keyword>
<dbReference type="CDD" id="cd14797">
    <property type="entry name" value="DUF302"/>
    <property type="match status" value="1"/>
</dbReference>
<name>A0A1H3ST07_9RHOB</name>
<dbReference type="EMBL" id="FNPX01000013">
    <property type="protein sequence ID" value="SDZ41102.1"/>
    <property type="molecule type" value="Genomic_DNA"/>
</dbReference>
<dbReference type="SUPFAM" id="SSF103247">
    <property type="entry name" value="TT1751-like"/>
    <property type="match status" value="1"/>
</dbReference>
<dbReference type="STRING" id="1244108.SAMN05444004_11393"/>
<evidence type="ECO:0000313" key="3">
    <source>
        <dbReference type="EMBL" id="SDZ41102.1"/>
    </source>
</evidence>
<dbReference type="Proteomes" id="UP000198914">
    <property type="component" value="Unassembled WGS sequence"/>
</dbReference>
<protein>
    <submittedName>
        <fullName evidence="3">Uncharacterized conserved protein, DUF302 family</fullName>
    </submittedName>
</protein>
<keyword evidence="1" id="KW-0732">Signal</keyword>
<evidence type="ECO:0000256" key="1">
    <source>
        <dbReference type="SAM" id="SignalP"/>
    </source>
</evidence>
<dbReference type="InterPro" id="IPR035923">
    <property type="entry name" value="TT1751-like_sf"/>
</dbReference>
<dbReference type="InterPro" id="IPR005180">
    <property type="entry name" value="DUF302"/>
</dbReference>
<sequence length="170" mass="17959">MVFKWYKLQKGHAMLIRLIATCLVLAHPVAAQAVLDMQPRDSWVVTPTDKNFDTLVDDTRAAAKAGKMAVVTMAGPTDAAAGRGIEIPGNRVIGLFNNDFAVRTLRLSTAAMIEAPIRVYVTENADGTATLSYKTPSSVLAPYAADAPGLAEIAAELDAAFAVVSEAAVQ</sequence>
<feature type="chain" id="PRO_5011604346" evidence="1">
    <location>
        <begin position="34"/>
        <end position="170"/>
    </location>
</feature>
<organism evidence="3 4">
    <name type="scientific">Jannaschia faecimaris</name>
    <dbReference type="NCBI Taxonomy" id="1244108"/>
    <lineage>
        <taxon>Bacteria</taxon>
        <taxon>Pseudomonadati</taxon>
        <taxon>Pseudomonadota</taxon>
        <taxon>Alphaproteobacteria</taxon>
        <taxon>Rhodobacterales</taxon>
        <taxon>Roseobacteraceae</taxon>
        <taxon>Jannaschia</taxon>
    </lineage>
</organism>